<dbReference type="Proteomes" id="UP000269289">
    <property type="component" value="Unassembled WGS sequence"/>
</dbReference>
<name>A0A3M2JGU4_9CELL</name>
<accession>A0A3M2JGU4</accession>
<evidence type="ECO:0000313" key="1">
    <source>
        <dbReference type="EMBL" id="RMI13032.1"/>
    </source>
</evidence>
<proteinExistence type="predicted"/>
<keyword evidence="2" id="KW-1185">Reference proteome</keyword>
<organism evidence="1 2">
    <name type="scientific">Cellulomonas triticagri</name>
    <dbReference type="NCBI Taxonomy" id="2483352"/>
    <lineage>
        <taxon>Bacteria</taxon>
        <taxon>Bacillati</taxon>
        <taxon>Actinomycetota</taxon>
        <taxon>Actinomycetes</taxon>
        <taxon>Micrococcales</taxon>
        <taxon>Cellulomonadaceae</taxon>
        <taxon>Cellulomonas</taxon>
    </lineage>
</organism>
<protein>
    <submittedName>
        <fullName evidence="1">Uncharacterized protein</fullName>
    </submittedName>
</protein>
<dbReference type="EMBL" id="RFFI01000023">
    <property type="protein sequence ID" value="RMI13032.1"/>
    <property type="molecule type" value="Genomic_DNA"/>
</dbReference>
<gene>
    <name evidence="1" type="ORF">EBM89_05985</name>
</gene>
<evidence type="ECO:0000313" key="2">
    <source>
        <dbReference type="Proteomes" id="UP000269289"/>
    </source>
</evidence>
<sequence>MTVEAAPAADPTLASDAPIQILATSTQTFSGSFKASLRSKSFIQYSDQNIRAKVTTTACSAAYPNIKVSLYNVTVATNSWKVGATHTVPCGTSWWVTWQQPGRGGFQLQFDRTGPAGKDEGTKNVSGLIAFTP</sequence>
<comment type="caution">
    <text evidence="1">The sequence shown here is derived from an EMBL/GenBank/DDBJ whole genome shotgun (WGS) entry which is preliminary data.</text>
</comment>
<dbReference type="AlphaFoldDB" id="A0A3M2JGU4"/>
<reference evidence="1 2" key="1">
    <citation type="submission" date="2018-10" db="EMBL/GenBank/DDBJ databases">
        <title>Isolation, diversity and antifungal activity of actinobacteria from wheat.</title>
        <authorList>
            <person name="Han C."/>
        </authorList>
    </citation>
    <scope>NUCLEOTIDE SEQUENCE [LARGE SCALE GENOMIC DNA]</scope>
    <source>
        <strain evidence="1 2">NEAU-YY56</strain>
    </source>
</reference>